<sequence>MKIFAEPVSLQKFNCIKGAFVAQGISFSEWCRNNSVTPSNAKAALIGAWDGPKAKLLRTKLIEESGVYLDDSKNDFTAPKIDG</sequence>
<reference evidence="1" key="1">
    <citation type="submission" date="2022-03" db="EMBL/GenBank/DDBJ databases">
        <title>Sea Food Isolates.</title>
        <authorList>
            <person name="Li c."/>
        </authorList>
    </citation>
    <scope>NUCLEOTIDE SEQUENCE</scope>
    <source>
        <strain evidence="1">19MO03SA05</strain>
    </source>
</reference>
<protein>
    <submittedName>
        <fullName evidence="1">Uncharacterized protein</fullName>
    </submittedName>
</protein>
<proteinExistence type="predicted"/>
<evidence type="ECO:0000313" key="1">
    <source>
        <dbReference type="EMBL" id="XAG86660.1"/>
    </source>
</evidence>
<gene>
    <name evidence="1" type="ORF">MRM63_16445</name>
</gene>
<accession>A0AAU6VKQ6</accession>
<dbReference type="EMBL" id="CP095351">
    <property type="protein sequence ID" value="XAG86660.1"/>
    <property type="molecule type" value="Genomic_DNA"/>
</dbReference>
<organism evidence="1">
    <name type="scientific">bacterium 19MO03SA05</name>
    <dbReference type="NCBI Taxonomy" id="2920620"/>
    <lineage>
        <taxon>Bacteria</taxon>
    </lineage>
</organism>
<dbReference type="AlphaFoldDB" id="A0AAU6VKQ6"/>
<name>A0AAU6VKQ6_UNCXX</name>